<comment type="caution">
    <text evidence="2">The sequence shown here is derived from an EMBL/GenBank/DDBJ whole genome shotgun (WGS) entry which is preliminary data.</text>
</comment>
<keyword evidence="3" id="KW-1185">Reference proteome</keyword>
<gene>
    <name evidence="2" type="ORF">ACFQJC_16775</name>
</gene>
<feature type="transmembrane region" description="Helical" evidence="1">
    <location>
        <begin position="41"/>
        <end position="58"/>
    </location>
</feature>
<organism evidence="2 3">
    <name type="scientific">Haloferax namakaokahaiae</name>
    <dbReference type="NCBI Taxonomy" id="1748331"/>
    <lineage>
        <taxon>Archaea</taxon>
        <taxon>Methanobacteriati</taxon>
        <taxon>Methanobacteriota</taxon>
        <taxon>Stenosarchaea group</taxon>
        <taxon>Halobacteria</taxon>
        <taxon>Halobacteriales</taxon>
        <taxon>Haloferacaceae</taxon>
        <taxon>Haloferax</taxon>
    </lineage>
</organism>
<dbReference type="RefSeq" id="WP_390225515.1">
    <property type="nucleotide sequence ID" value="NZ_JBHTAA010000005.1"/>
</dbReference>
<protein>
    <recommendedName>
        <fullName evidence="4">DUF2198 family protein</fullName>
    </recommendedName>
</protein>
<evidence type="ECO:0000313" key="3">
    <source>
        <dbReference type="Proteomes" id="UP001596481"/>
    </source>
</evidence>
<dbReference type="EMBL" id="JBHTAA010000005">
    <property type="protein sequence ID" value="MFC7205175.1"/>
    <property type="molecule type" value="Genomic_DNA"/>
</dbReference>
<name>A0ABD5ZJ13_9EURY</name>
<reference evidence="2 3" key="1">
    <citation type="journal article" date="2019" name="Int. J. Syst. Evol. Microbiol.">
        <title>The Global Catalogue of Microorganisms (GCM) 10K type strain sequencing project: providing services to taxonomists for standard genome sequencing and annotation.</title>
        <authorList>
            <consortium name="The Broad Institute Genomics Platform"/>
            <consortium name="The Broad Institute Genome Sequencing Center for Infectious Disease"/>
            <person name="Wu L."/>
            <person name="Ma J."/>
        </authorList>
    </citation>
    <scope>NUCLEOTIDE SEQUENCE [LARGE SCALE GENOMIC DNA]</scope>
    <source>
        <strain evidence="2 3">DSM 29988</strain>
    </source>
</reference>
<evidence type="ECO:0000256" key="1">
    <source>
        <dbReference type="SAM" id="Phobius"/>
    </source>
</evidence>
<keyword evidence="1" id="KW-1133">Transmembrane helix</keyword>
<keyword evidence="1" id="KW-0472">Membrane</keyword>
<evidence type="ECO:0008006" key="4">
    <source>
        <dbReference type="Google" id="ProtNLM"/>
    </source>
</evidence>
<dbReference type="AlphaFoldDB" id="A0ABD5ZJ13"/>
<proteinExistence type="predicted"/>
<keyword evidence="1" id="KW-0812">Transmembrane</keyword>
<dbReference type="Proteomes" id="UP001596481">
    <property type="component" value="Unassembled WGS sequence"/>
</dbReference>
<accession>A0ABD5ZJ13</accession>
<feature type="transmembrane region" description="Helical" evidence="1">
    <location>
        <begin position="12"/>
        <end position="29"/>
    </location>
</feature>
<feature type="transmembrane region" description="Helical" evidence="1">
    <location>
        <begin position="64"/>
        <end position="82"/>
    </location>
</feature>
<sequence>MASELAALDPKELVLVLIALVGLVPVLLLHTSRSKLFTGGYLLLCVGALATNVEALVLGDILNLVEHGAGIAASGIVFLLAARSQRAAAAADGE</sequence>
<evidence type="ECO:0000313" key="2">
    <source>
        <dbReference type="EMBL" id="MFC7205175.1"/>
    </source>
</evidence>